<dbReference type="Pfam" id="PF06090">
    <property type="entry name" value="Ins_P5_2-kin"/>
    <property type="match status" value="1"/>
</dbReference>
<comment type="catalytic activity">
    <reaction evidence="7">
        <text>1D-myo-inositol 1,3,4,5,6-pentakisphosphate + ATP = 1D-myo-inositol hexakisphosphate + ADP + H(+)</text>
        <dbReference type="Rhea" id="RHEA:20313"/>
        <dbReference type="ChEBI" id="CHEBI:15378"/>
        <dbReference type="ChEBI" id="CHEBI:30616"/>
        <dbReference type="ChEBI" id="CHEBI:57733"/>
        <dbReference type="ChEBI" id="CHEBI:58130"/>
        <dbReference type="ChEBI" id="CHEBI:456216"/>
        <dbReference type="EC" id="2.7.1.158"/>
    </reaction>
</comment>
<dbReference type="PANTHER" id="PTHR14456">
    <property type="entry name" value="INOSITOL POLYPHOSPHATE KINASE 1"/>
    <property type="match status" value="1"/>
</dbReference>
<evidence type="ECO:0000256" key="2">
    <source>
        <dbReference type="ARBA" id="ARBA00012023"/>
    </source>
</evidence>
<reference evidence="8" key="1">
    <citation type="journal article" date="2010" name="Science">
        <title>Plasticity of animal genome architecture unmasked by rapid evolution of a pelagic tunicate.</title>
        <authorList>
            <person name="Denoeud F."/>
            <person name="Henriet S."/>
            <person name="Mungpakdee S."/>
            <person name="Aury J.M."/>
            <person name="Da Silva C."/>
            <person name="Brinkmann H."/>
            <person name="Mikhaleva J."/>
            <person name="Olsen L.C."/>
            <person name="Jubin C."/>
            <person name="Canestro C."/>
            <person name="Bouquet J.M."/>
            <person name="Danks G."/>
            <person name="Poulain J."/>
            <person name="Campsteijn C."/>
            <person name="Adamski M."/>
            <person name="Cross I."/>
            <person name="Yadetie F."/>
            <person name="Muffato M."/>
            <person name="Louis A."/>
            <person name="Butcher S."/>
            <person name="Tsagkogeorga G."/>
            <person name="Konrad A."/>
            <person name="Singh S."/>
            <person name="Jensen M.F."/>
            <person name="Cong E.H."/>
            <person name="Eikeseth-Otteraa H."/>
            <person name="Noel B."/>
            <person name="Anthouard V."/>
            <person name="Porcel B.M."/>
            <person name="Kachouri-Lafond R."/>
            <person name="Nishino A."/>
            <person name="Ugolini M."/>
            <person name="Chourrout P."/>
            <person name="Nishida H."/>
            <person name="Aasland R."/>
            <person name="Huzurbazar S."/>
            <person name="Westhof E."/>
            <person name="Delsuc F."/>
            <person name="Lehrach H."/>
            <person name="Reinhardt R."/>
            <person name="Weissenbach J."/>
            <person name="Roy S.W."/>
            <person name="Artiguenave F."/>
            <person name="Postlethwait J.H."/>
            <person name="Manak J.R."/>
            <person name="Thompson E.M."/>
            <person name="Jaillon O."/>
            <person name="Du Pasquier L."/>
            <person name="Boudinot P."/>
            <person name="Liberles D.A."/>
            <person name="Volff J.N."/>
            <person name="Philippe H."/>
            <person name="Lenhard B."/>
            <person name="Roest Crollius H."/>
            <person name="Wincker P."/>
            <person name="Chourrout D."/>
        </authorList>
    </citation>
    <scope>NUCLEOTIDE SEQUENCE [LARGE SCALE GENOMIC DNA]</scope>
</reference>
<organism evidence="8">
    <name type="scientific">Oikopleura dioica</name>
    <name type="common">Tunicate</name>
    <dbReference type="NCBI Taxonomy" id="34765"/>
    <lineage>
        <taxon>Eukaryota</taxon>
        <taxon>Metazoa</taxon>
        <taxon>Chordata</taxon>
        <taxon>Tunicata</taxon>
        <taxon>Appendicularia</taxon>
        <taxon>Copelata</taxon>
        <taxon>Oikopleuridae</taxon>
        <taxon>Oikopleura</taxon>
    </lineage>
</organism>
<keyword evidence="6 7" id="KW-0067">ATP-binding</keyword>
<comment type="similarity">
    <text evidence="1">Belongs to the IPK1 type 2 family.</text>
</comment>
<gene>
    <name evidence="8" type="ORF">GSOID_T00029213001</name>
</gene>
<dbReference type="AlphaFoldDB" id="E4Y8N6"/>
<dbReference type="GO" id="GO:0005524">
    <property type="term" value="F:ATP binding"/>
    <property type="evidence" value="ECO:0007669"/>
    <property type="project" value="UniProtKB-KW"/>
</dbReference>
<evidence type="ECO:0000256" key="6">
    <source>
        <dbReference type="ARBA" id="ARBA00022840"/>
    </source>
</evidence>
<dbReference type="Gene3D" id="3.30.200.110">
    <property type="entry name" value="Inositol-pentakisphosphate 2-kinase, N-lobe"/>
    <property type="match status" value="1"/>
</dbReference>
<dbReference type="InterPro" id="IPR009286">
    <property type="entry name" value="Ins_P5_2-kin"/>
</dbReference>
<dbReference type="InterPro" id="IPR043001">
    <property type="entry name" value="IP5_2-K_N_lobe"/>
</dbReference>
<name>E4Y8N6_OIKDI</name>
<dbReference type="EC" id="2.7.1.158" evidence="2 7"/>
<evidence type="ECO:0000256" key="5">
    <source>
        <dbReference type="ARBA" id="ARBA00022777"/>
    </source>
</evidence>
<evidence type="ECO:0000256" key="7">
    <source>
        <dbReference type="RuleBase" id="RU364126"/>
    </source>
</evidence>
<proteinExistence type="inferred from homology"/>
<dbReference type="PANTHER" id="PTHR14456:SF2">
    <property type="entry name" value="INOSITOL-PENTAKISPHOSPHATE 2-KINASE"/>
    <property type="match status" value="1"/>
</dbReference>
<evidence type="ECO:0000256" key="4">
    <source>
        <dbReference type="ARBA" id="ARBA00022741"/>
    </source>
</evidence>
<keyword evidence="5 7" id="KW-0418">Kinase</keyword>
<comment type="function">
    <text evidence="7">Phosphorylates Ins(1,3,4,5,6)P5 at position 2 to form Ins(1,2,3,4,5,6)P6 (InsP6 or phytate).</text>
</comment>
<dbReference type="Proteomes" id="UP000011014">
    <property type="component" value="Unassembled WGS sequence"/>
</dbReference>
<evidence type="ECO:0000256" key="1">
    <source>
        <dbReference type="ARBA" id="ARBA00007229"/>
    </source>
</evidence>
<comment type="domain">
    <text evidence="7">The EXKPK motif is conserved in inositol-pentakisphosphate 2-kinases of both family 1 and 2.</text>
</comment>
<keyword evidence="3 7" id="KW-0808">Transferase</keyword>
<dbReference type="EMBL" id="FN654325">
    <property type="protein sequence ID" value="CBY31986.1"/>
    <property type="molecule type" value="Genomic_DNA"/>
</dbReference>
<feature type="non-terminal residue" evidence="8">
    <location>
        <position position="1"/>
    </location>
</feature>
<sequence length="468" mass="53044">FTVELEKYGRMAPEMWFEVIDPKNSDAANSRLFWKSKAACRVFPTLSLFAQKMALFFLPCRCPPQHWDPQDWAYRAEGGKHLVVFNQSSRKVLRFIKAPIGCDRTLEEDKKEIQRRLRFEKQVVSPLLAEFGLKADSGNLVSLPAEFCNRLSKRISNDRPPARKDKVIPPGARFAVLQDDFCQNIPFTSNIAIELKPKCSFVQPNRRSCQFCLTQLEKIRRGKYDSRSAYCPVDFFSSDPNRKSFAFAHLIQNPQNNLRFFCDGELIYSMETLEHVGASCAKRFPQLIENLCGFPNALEKVVSALCNALGASENDEHCSSSLFKSENFKNSESPLPCTQSGPLQALAALQKTSSHSANQVLESFKRLSPTQVDDLENPSKSWLVSAKKKSDLSDVDIVRRHLISKTIKDCSLMIVFVPKKDGKISFKMEIVDLDLKPTSKLLEHKTKEDALLKIRENSAPATEIPNRL</sequence>
<accession>E4Y8N6</accession>
<protein>
    <recommendedName>
        <fullName evidence="2 7">Inositol-pentakisphosphate 2-kinase</fullName>
        <ecNumber evidence="2 7">2.7.1.158</ecNumber>
    </recommendedName>
</protein>
<dbReference type="GO" id="GO:0035299">
    <property type="term" value="F:inositol-1,3,4,5,6-pentakisphosphate 2-kinase activity"/>
    <property type="evidence" value="ECO:0007669"/>
    <property type="project" value="UniProtKB-EC"/>
</dbReference>
<evidence type="ECO:0000256" key="3">
    <source>
        <dbReference type="ARBA" id="ARBA00022679"/>
    </source>
</evidence>
<evidence type="ECO:0000313" key="8">
    <source>
        <dbReference type="EMBL" id="CBY31986.1"/>
    </source>
</evidence>
<keyword evidence="4 7" id="KW-0547">Nucleotide-binding</keyword>
<dbReference type="GO" id="GO:0032958">
    <property type="term" value="P:inositol phosphate biosynthetic process"/>
    <property type="evidence" value="ECO:0007669"/>
    <property type="project" value="TreeGrafter"/>
</dbReference>
<dbReference type="GO" id="GO:0005634">
    <property type="term" value="C:nucleus"/>
    <property type="evidence" value="ECO:0007669"/>
    <property type="project" value="TreeGrafter"/>
</dbReference>